<name>A0ACD3A3P7_9AGAR</name>
<organism evidence="1 2">
    <name type="scientific">Pluteus cervinus</name>
    <dbReference type="NCBI Taxonomy" id="181527"/>
    <lineage>
        <taxon>Eukaryota</taxon>
        <taxon>Fungi</taxon>
        <taxon>Dikarya</taxon>
        <taxon>Basidiomycota</taxon>
        <taxon>Agaricomycotina</taxon>
        <taxon>Agaricomycetes</taxon>
        <taxon>Agaricomycetidae</taxon>
        <taxon>Agaricales</taxon>
        <taxon>Pluteineae</taxon>
        <taxon>Pluteaceae</taxon>
        <taxon>Pluteus</taxon>
    </lineage>
</organism>
<dbReference type="EMBL" id="ML208773">
    <property type="protein sequence ID" value="TFK60453.1"/>
    <property type="molecule type" value="Genomic_DNA"/>
</dbReference>
<proteinExistence type="predicted"/>
<evidence type="ECO:0000313" key="2">
    <source>
        <dbReference type="Proteomes" id="UP000308600"/>
    </source>
</evidence>
<gene>
    <name evidence="1" type="ORF">BDN72DRAFT_939964</name>
</gene>
<reference evidence="1 2" key="1">
    <citation type="journal article" date="2019" name="Nat. Ecol. Evol.">
        <title>Megaphylogeny resolves global patterns of mushroom evolution.</title>
        <authorList>
            <person name="Varga T."/>
            <person name="Krizsan K."/>
            <person name="Foldi C."/>
            <person name="Dima B."/>
            <person name="Sanchez-Garcia M."/>
            <person name="Sanchez-Ramirez S."/>
            <person name="Szollosi G.J."/>
            <person name="Szarkandi J.G."/>
            <person name="Papp V."/>
            <person name="Albert L."/>
            <person name="Andreopoulos W."/>
            <person name="Angelini C."/>
            <person name="Antonin V."/>
            <person name="Barry K.W."/>
            <person name="Bougher N.L."/>
            <person name="Buchanan P."/>
            <person name="Buyck B."/>
            <person name="Bense V."/>
            <person name="Catcheside P."/>
            <person name="Chovatia M."/>
            <person name="Cooper J."/>
            <person name="Damon W."/>
            <person name="Desjardin D."/>
            <person name="Finy P."/>
            <person name="Geml J."/>
            <person name="Haridas S."/>
            <person name="Hughes K."/>
            <person name="Justo A."/>
            <person name="Karasinski D."/>
            <person name="Kautmanova I."/>
            <person name="Kiss B."/>
            <person name="Kocsube S."/>
            <person name="Kotiranta H."/>
            <person name="LaButti K.M."/>
            <person name="Lechner B.E."/>
            <person name="Liimatainen K."/>
            <person name="Lipzen A."/>
            <person name="Lukacs Z."/>
            <person name="Mihaltcheva S."/>
            <person name="Morgado L.N."/>
            <person name="Niskanen T."/>
            <person name="Noordeloos M.E."/>
            <person name="Ohm R.A."/>
            <person name="Ortiz-Santana B."/>
            <person name="Ovrebo C."/>
            <person name="Racz N."/>
            <person name="Riley R."/>
            <person name="Savchenko A."/>
            <person name="Shiryaev A."/>
            <person name="Soop K."/>
            <person name="Spirin V."/>
            <person name="Szebenyi C."/>
            <person name="Tomsovsky M."/>
            <person name="Tulloss R.E."/>
            <person name="Uehling J."/>
            <person name="Grigoriev I.V."/>
            <person name="Vagvolgyi C."/>
            <person name="Papp T."/>
            <person name="Martin F.M."/>
            <person name="Miettinen O."/>
            <person name="Hibbett D.S."/>
            <person name="Nagy L.G."/>
        </authorList>
    </citation>
    <scope>NUCLEOTIDE SEQUENCE [LARGE SCALE GENOMIC DNA]</scope>
    <source>
        <strain evidence="1 2">NL-1719</strain>
    </source>
</reference>
<accession>A0ACD3A3P7</accession>
<keyword evidence="2" id="KW-1185">Reference proteome</keyword>
<evidence type="ECO:0000313" key="1">
    <source>
        <dbReference type="EMBL" id="TFK60453.1"/>
    </source>
</evidence>
<dbReference type="Proteomes" id="UP000308600">
    <property type="component" value="Unassembled WGS sequence"/>
</dbReference>
<protein>
    <submittedName>
        <fullName evidence="1">Uncharacterized protein</fullName>
    </submittedName>
</protein>
<sequence length="450" mass="51184">MVHGFRFYEVHSIGSACCWIRNPRNEGGDMTVEEKANRNLPVLPNSGCSVSERSKLEPGRTFNNNINVNRESRLNDCAIAQLGAALTLTPYAYFFHSRSKTGTTTSSPKNATKLTLGMFDGERARTEMLGTNLRSRPWNPLGGRAQLYPLKAPEIRVDCTRWRMEEPYDNEGTMRIAKSHYGMQPMFTYDRTLRQKRFKRYYGREFLNTVLTQAQSCPQHPGRLERLKTAVLLTPSAQSVISFFGRLLTPINVGDVLIGQWVASPQSERRQMARATELKVRYIVMIGLASMVDFGDDNGLLHLRLTEPYNNEGTMRIAKLILYYETVFLVSPVHQDDKPGTNRGGGTTEDSRVLTNRGKTDVPPQEGIQVRTHKRFQKRAGSGGDVKDHREHLCTKVADRMFTKRGRNEVVGLRCFGAGHKWISRLLQPWDKNERDVIRERLRIASKGLH</sequence>